<keyword evidence="2" id="KW-1133">Transmembrane helix</keyword>
<accession>A0A0W0RQQ2</accession>
<dbReference type="EMBL" id="LNXU01000019">
    <property type="protein sequence ID" value="KTC73342.1"/>
    <property type="molecule type" value="Genomic_DNA"/>
</dbReference>
<gene>
    <name evidence="3" type="ORF">Lboz_1988</name>
</gene>
<feature type="transmembrane region" description="Helical" evidence="2">
    <location>
        <begin position="93"/>
        <end position="110"/>
    </location>
</feature>
<feature type="compositionally biased region" description="Polar residues" evidence="1">
    <location>
        <begin position="22"/>
        <end position="35"/>
    </location>
</feature>
<dbReference type="OrthoDB" id="5654403at2"/>
<keyword evidence="2" id="KW-0812">Transmembrane</keyword>
<dbReference type="Proteomes" id="UP000054695">
    <property type="component" value="Unassembled WGS sequence"/>
</dbReference>
<feature type="transmembrane region" description="Helical" evidence="2">
    <location>
        <begin position="158"/>
        <end position="191"/>
    </location>
</feature>
<protein>
    <submittedName>
        <fullName evidence="3">Uncharacterized protein</fullName>
    </submittedName>
</protein>
<sequence length="228" mass="24507">MESKFNRDDRRYRDEEYNSEDTQYPTSYSQTSPQHVTIEEENDEGSYFDLFLGTPEQKEKITTDIKLKASQGYEFAKKNFHGFFTPFDSKKEFGIVAAAPLGLPIASALITGAAVIGAAGATLTALGSLVFAAGYSLDGLRKDHEESKAKAHDALIFAAKAGIVAAVCAAVAVVAAVFTAVIFPLALTYLISRSLTTGVVTGLAKVDECMSSCGSEEEHGSSYRKSYV</sequence>
<dbReference type="PATRIC" id="fig|447.4.peg.2117"/>
<evidence type="ECO:0000313" key="3">
    <source>
        <dbReference type="EMBL" id="KTC73342.1"/>
    </source>
</evidence>
<reference evidence="3 4" key="1">
    <citation type="submission" date="2015-11" db="EMBL/GenBank/DDBJ databases">
        <title>Genomic analysis of 38 Legionella species identifies large and diverse effector repertoires.</title>
        <authorList>
            <person name="Burstein D."/>
            <person name="Amaro F."/>
            <person name="Zusman T."/>
            <person name="Lifshitz Z."/>
            <person name="Cohen O."/>
            <person name="Gilbert J.A."/>
            <person name="Pupko T."/>
            <person name="Shuman H.A."/>
            <person name="Segal G."/>
        </authorList>
    </citation>
    <scope>NUCLEOTIDE SEQUENCE [LARGE SCALE GENOMIC DNA]</scope>
    <source>
        <strain evidence="3 4">WIGA</strain>
    </source>
</reference>
<dbReference type="STRING" id="447.Lboz_1988"/>
<evidence type="ECO:0000313" key="4">
    <source>
        <dbReference type="Proteomes" id="UP000054695"/>
    </source>
</evidence>
<feature type="region of interest" description="Disordered" evidence="1">
    <location>
        <begin position="1"/>
        <end position="36"/>
    </location>
</feature>
<evidence type="ECO:0000256" key="1">
    <source>
        <dbReference type="SAM" id="MobiDB-lite"/>
    </source>
</evidence>
<proteinExistence type="predicted"/>
<organism evidence="3 4">
    <name type="scientific">Legionella bozemanae</name>
    <name type="common">Fluoribacter bozemanae</name>
    <dbReference type="NCBI Taxonomy" id="447"/>
    <lineage>
        <taxon>Bacteria</taxon>
        <taxon>Pseudomonadati</taxon>
        <taxon>Pseudomonadota</taxon>
        <taxon>Gammaproteobacteria</taxon>
        <taxon>Legionellales</taxon>
        <taxon>Legionellaceae</taxon>
        <taxon>Legionella</taxon>
    </lineage>
</organism>
<evidence type="ECO:0000256" key="2">
    <source>
        <dbReference type="SAM" id="Phobius"/>
    </source>
</evidence>
<keyword evidence="4" id="KW-1185">Reference proteome</keyword>
<name>A0A0W0RQQ2_LEGBO</name>
<feature type="transmembrane region" description="Helical" evidence="2">
    <location>
        <begin position="116"/>
        <end position="137"/>
    </location>
</feature>
<dbReference type="RefSeq" id="WP_058459619.1">
    <property type="nucleotide sequence ID" value="NZ_CAAAIY010000010.1"/>
</dbReference>
<comment type="caution">
    <text evidence="3">The sequence shown here is derived from an EMBL/GenBank/DDBJ whole genome shotgun (WGS) entry which is preliminary data.</text>
</comment>
<feature type="compositionally biased region" description="Basic and acidic residues" evidence="1">
    <location>
        <begin position="1"/>
        <end position="16"/>
    </location>
</feature>
<dbReference type="AlphaFoldDB" id="A0A0W0RQQ2"/>
<keyword evidence="2" id="KW-0472">Membrane</keyword>